<feature type="compositionally biased region" description="Polar residues" evidence="2">
    <location>
        <begin position="24"/>
        <end position="42"/>
    </location>
</feature>
<feature type="compositionally biased region" description="Basic and acidic residues" evidence="2">
    <location>
        <begin position="130"/>
        <end position="141"/>
    </location>
</feature>
<evidence type="ECO:0000256" key="2">
    <source>
        <dbReference type="SAM" id="MobiDB-lite"/>
    </source>
</evidence>
<keyword evidence="1" id="KW-0175">Coiled coil</keyword>
<reference evidence="3" key="1">
    <citation type="submission" date="2016-11" db="EMBL/GenBank/DDBJ databases">
        <title>The genome of Nicotiana attenuata.</title>
        <authorList>
            <person name="Xu S."/>
            <person name="Brockmoeller T."/>
            <person name="Gaquerel E."/>
            <person name="Navarro A."/>
            <person name="Kuhl H."/>
            <person name="Gase K."/>
            <person name="Ling Z."/>
            <person name="Zhou W."/>
            <person name="Kreitzer C."/>
            <person name="Stanke M."/>
            <person name="Tang H."/>
            <person name="Lyons E."/>
            <person name="Pandey P."/>
            <person name="Pandey S.P."/>
            <person name="Timmermann B."/>
            <person name="Baldwin I.T."/>
        </authorList>
    </citation>
    <scope>NUCLEOTIDE SEQUENCE [LARGE SCALE GENOMIC DNA]</scope>
    <source>
        <strain evidence="3">UT</strain>
    </source>
</reference>
<dbReference type="PANTHER" id="PTHR31881:SF6">
    <property type="entry name" value="OS09G0494600 PROTEIN"/>
    <property type="match status" value="1"/>
</dbReference>
<dbReference type="EMBL" id="MJEQ01037187">
    <property type="protein sequence ID" value="OIT03194.1"/>
    <property type="molecule type" value="Genomic_DNA"/>
</dbReference>
<organism evidence="3 4">
    <name type="scientific">Nicotiana attenuata</name>
    <name type="common">Coyote tobacco</name>
    <dbReference type="NCBI Taxonomy" id="49451"/>
    <lineage>
        <taxon>Eukaryota</taxon>
        <taxon>Viridiplantae</taxon>
        <taxon>Streptophyta</taxon>
        <taxon>Embryophyta</taxon>
        <taxon>Tracheophyta</taxon>
        <taxon>Spermatophyta</taxon>
        <taxon>Magnoliopsida</taxon>
        <taxon>eudicotyledons</taxon>
        <taxon>Gunneridae</taxon>
        <taxon>Pentapetalae</taxon>
        <taxon>asterids</taxon>
        <taxon>lamiids</taxon>
        <taxon>Solanales</taxon>
        <taxon>Solanaceae</taxon>
        <taxon>Nicotianoideae</taxon>
        <taxon>Nicotianeae</taxon>
        <taxon>Nicotiana</taxon>
    </lineage>
</organism>
<evidence type="ECO:0000313" key="3">
    <source>
        <dbReference type="EMBL" id="OIT03194.1"/>
    </source>
</evidence>
<protein>
    <submittedName>
        <fullName evidence="3">Uncharacterized protein</fullName>
    </submittedName>
</protein>
<feature type="compositionally biased region" description="Basic and acidic residues" evidence="2">
    <location>
        <begin position="70"/>
        <end position="95"/>
    </location>
</feature>
<name>A0A1J6IEZ1_NICAT</name>
<feature type="non-terminal residue" evidence="3">
    <location>
        <position position="382"/>
    </location>
</feature>
<dbReference type="Proteomes" id="UP000187609">
    <property type="component" value="Unassembled WGS sequence"/>
</dbReference>
<feature type="coiled-coil region" evidence="1">
    <location>
        <begin position="294"/>
        <end position="337"/>
    </location>
</feature>
<gene>
    <name evidence="3" type="ORF">A4A49_57493</name>
</gene>
<evidence type="ECO:0000256" key="1">
    <source>
        <dbReference type="SAM" id="Coils"/>
    </source>
</evidence>
<dbReference type="PANTHER" id="PTHR31881">
    <property type="match status" value="1"/>
</dbReference>
<dbReference type="SMR" id="A0A1J6IEZ1"/>
<dbReference type="AlphaFoldDB" id="A0A1J6IEZ1"/>
<accession>A0A1J6IEZ1</accession>
<comment type="caution">
    <text evidence="3">The sequence shown here is derived from an EMBL/GenBank/DDBJ whole genome shotgun (WGS) entry which is preliminary data.</text>
</comment>
<dbReference type="STRING" id="49451.A0A1J6IEZ1"/>
<proteinExistence type="predicted"/>
<keyword evidence="4" id="KW-1185">Reference proteome</keyword>
<feature type="region of interest" description="Disordered" evidence="2">
    <location>
        <begin position="1"/>
        <end position="170"/>
    </location>
</feature>
<sequence length="382" mass="43091">MNQEGCSSKNKKISNRIPAGSLASLRNQKVSSLTTKRTSQAIRFNENEERQSESRSLAFLRNQSLTTKRTFHENEERQSEAEKVSQRSQMQEKVRQVPLISTSSTAQGVQEQVRQVPMNSITPTSQAVHEPSEDSTNHEAIEQSEEPGNAGPSAPKRKRGPTQMQSVHGRKDRKIIVLNEFNQPIGPTNEVVKELGSFLGTLGRNETFCPLNVFDWRKVDKKNDIWKMSRFEAEMERIQSNQESGDGSDSVDAFASVMGPEHPGRARLYGRGVNRTVLKKKKGDFGSSVNATTDERMEQKIEEMEERMQQKLLEKLNAQKEKMLEELNAQKDAMEQDITMNVVTRLQRLNPDLRLDPDMLIFSARAHGEAASAQQGAIQPIN</sequence>
<feature type="compositionally biased region" description="Polar residues" evidence="2">
    <location>
        <begin position="99"/>
        <end position="127"/>
    </location>
</feature>
<dbReference type="Gramene" id="OIT03194">
    <property type="protein sequence ID" value="OIT03194"/>
    <property type="gene ID" value="A4A49_57493"/>
</dbReference>
<evidence type="ECO:0000313" key="4">
    <source>
        <dbReference type="Proteomes" id="UP000187609"/>
    </source>
</evidence>